<dbReference type="AlphaFoldDB" id="A0A858U740"/>
<dbReference type="InterPro" id="IPR013752">
    <property type="entry name" value="KPA_reductase"/>
</dbReference>
<keyword evidence="7 11" id="KW-0521">NADP</keyword>
<keyword evidence="15" id="KW-1185">Reference proteome</keyword>
<dbReference type="GO" id="GO:0015940">
    <property type="term" value="P:pantothenate biosynthetic process"/>
    <property type="evidence" value="ECO:0007669"/>
    <property type="project" value="UniProtKB-UniPathway"/>
</dbReference>
<evidence type="ECO:0000256" key="5">
    <source>
        <dbReference type="ARBA" id="ARBA00019465"/>
    </source>
</evidence>
<dbReference type="NCBIfam" id="TIGR00745">
    <property type="entry name" value="apbA_panE"/>
    <property type="match status" value="1"/>
</dbReference>
<evidence type="ECO:0000256" key="8">
    <source>
        <dbReference type="ARBA" id="ARBA00023002"/>
    </source>
</evidence>
<keyword evidence="6 11" id="KW-0566">Pantothenate biosynthesis</keyword>
<evidence type="ECO:0000256" key="11">
    <source>
        <dbReference type="RuleBase" id="RU362068"/>
    </source>
</evidence>
<proteinExistence type="inferred from homology"/>
<dbReference type="Pfam" id="PF02558">
    <property type="entry name" value="ApbA"/>
    <property type="match status" value="1"/>
</dbReference>
<dbReference type="RefSeq" id="WP_169605104.1">
    <property type="nucleotide sequence ID" value="NZ_CP051481.1"/>
</dbReference>
<evidence type="ECO:0000313" key="14">
    <source>
        <dbReference type="EMBL" id="QJG67053.1"/>
    </source>
</evidence>
<dbReference type="InterPro" id="IPR013328">
    <property type="entry name" value="6PGD_dom2"/>
</dbReference>
<dbReference type="EMBL" id="CP051481">
    <property type="protein sequence ID" value="QJG67053.1"/>
    <property type="molecule type" value="Genomic_DNA"/>
</dbReference>
<sequence length="313" mass="34818">MKILFAGAGALGSRFAFMLHQAGFDVTLIDNWETHIENIKKDGLKVIIDDKDLGNYKMPIYCSKEVKNIKEDFDVIFVSTKSMQLRPMLEDIKPLLKKDTKVICVLNGLGHVDTLKEYIDPNNILIGVTVWTSGLGGPGILKAHGVGKAEIKQVEEKDLTKTNSIIEQFNKAGLNLIYSNNVYTSIWHKAALNCVLNSYCTLIDCNINQYGSYKDHQVLTDGILDELVKVAEAEGVSVSKEIISQNIINCFDPKTAGLHYPSLYQDMKNGRLTEIDYLNGAIAKLGKKHNIATPVNAIIAHMIHSKENKNNNK</sequence>
<feature type="domain" description="Ketopantoate reductase N-terminal" evidence="12">
    <location>
        <begin position="3"/>
        <end position="153"/>
    </location>
</feature>
<keyword evidence="8 11" id="KW-0560">Oxidoreductase</keyword>
<dbReference type="SUPFAM" id="SSF51735">
    <property type="entry name" value="NAD(P)-binding Rossmann-fold domains"/>
    <property type="match status" value="1"/>
</dbReference>
<evidence type="ECO:0000256" key="3">
    <source>
        <dbReference type="ARBA" id="ARBA00007870"/>
    </source>
</evidence>
<dbReference type="UniPathway" id="UPA00028">
    <property type="reaction ID" value="UER00004"/>
</dbReference>
<dbReference type="InterPro" id="IPR050838">
    <property type="entry name" value="Ketopantoate_reductase"/>
</dbReference>
<dbReference type="GO" id="GO:0005737">
    <property type="term" value="C:cytoplasm"/>
    <property type="evidence" value="ECO:0007669"/>
    <property type="project" value="TreeGrafter"/>
</dbReference>
<dbReference type="Gene3D" id="3.40.50.720">
    <property type="entry name" value="NAD(P)-binding Rossmann-like Domain"/>
    <property type="match status" value="1"/>
</dbReference>
<comment type="function">
    <text evidence="1 11">Catalyzes the NADPH-dependent reduction of ketopantoate into pantoic acid.</text>
</comment>
<dbReference type="GO" id="GO:0050661">
    <property type="term" value="F:NADP binding"/>
    <property type="evidence" value="ECO:0007669"/>
    <property type="project" value="TreeGrafter"/>
</dbReference>
<dbReference type="Proteomes" id="UP000501060">
    <property type="component" value="Chromosome"/>
</dbReference>
<name>A0A858U740_9MOLU</name>
<dbReference type="Pfam" id="PF08546">
    <property type="entry name" value="ApbA_C"/>
    <property type="match status" value="1"/>
</dbReference>
<organism evidence="14 15">
    <name type="scientific">Mycoplasma phocoenae</name>
    <dbReference type="NCBI Taxonomy" id="754517"/>
    <lineage>
        <taxon>Bacteria</taxon>
        <taxon>Bacillati</taxon>
        <taxon>Mycoplasmatota</taxon>
        <taxon>Mollicutes</taxon>
        <taxon>Mycoplasmataceae</taxon>
        <taxon>Mycoplasma</taxon>
    </lineage>
</organism>
<dbReference type="InterPro" id="IPR013332">
    <property type="entry name" value="KPR_N"/>
</dbReference>
<evidence type="ECO:0000256" key="4">
    <source>
        <dbReference type="ARBA" id="ARBA00013014"/>
    </source>
</evidence>
<gene>
    <name evidence="14" type="ORF">HGG69_01835</name>
</gene>
<comment type="pathway">
    <text evidence="2 11">Cofactor biosynthesis; (R)-pantothenate biosynthesis; (R)-pantoate from 3-methyl-2-oxobutanoate: step 2/2.</text>
</comment>
<feature type="domain" description="Ketopantoate reductase C-terminal" evidence="13">
    <location>
        <begin position="182"/>
        <end position="307"/>
    </location>
</feature>
<protein>
    <recommendedName>
        <fullName evidence="5 11">2-dehydropantoate 2-reductase</fullName>
        <ecNumber evidence="4 11">1.1.1.169</ecNumber>
    </recommendedName>
    <alternativeName>
        <fullName evidence="9 11">Ketopantoate reductase</fullName>
    </alternativeName>
</protein>
<evidence type="ECO:0000256" key="1">
    <source>
        <dbReference type="ARBA" id="ARBA00002919"/>
    </source>
</evidence>
<dbReference type="KEGG" id="mphe:HGG69_01835"/>
<evidence type="ECO:0000256" key="9">
    <source>
        <dbReference type="ARBA" id="ARBA00032024"/>
    </source>
</evidence>
<dbReference type="Gene3D" id="1.10.1040.10">
    <property type="entry name" value="N-(1-d-carboxylethyl)-l-norvaline Dehydrogenase, domain 2"/>
    <property type="match status" value="1"/>
</dbReference>
<evidence type="ECO:0000256" key="10">
    <source>
        <dbReference type="ARBA" id="ARBA00048793"/>
    </source>
</evidence>
<evidence type="ECO:0000256" key="2">
    <source>
        <dbReference type="ARBA" id="ARBA00004994"/>
    </source>
</evidence>
<dbReference type="InterPro" id="IPR036291">
    <property type="entry name" value="NAD(P)-bd_dom_sf"/>
</dbReference>
<comment type="similarity">
    <text evidence="3 11">Belongs to the ketopantoate reductase family.</text>
</comment>
<dbReference type="EC" id="1.1.1.169" evidence="4 11"/>
<evidence type="ECO:0000259" key="12">
    <source>
        <dbReference type="Pfam" id="PF02558"/>
    </source>
</evidence>
<comment type="catalytic activity">
    <reaction evidence="10 11">
        <text>(R)-pantoate + NADP(+) = 2-dehydropantoate + NADPH + H(+)</text>
        <dbReference type="Rhea" id="RHEA:16233"/>
        <dbReference type="ChEBI" id="CHEBI:11561"/>
        <dbReference type="ChEBI" id="CHEBI:15378"/>
        <dbReference type="ChEBI" id="CHEBI:15980"/>
        <dbReference type="ChEBI" id="CHEBI:57783"/>
        <dbReference type="ChEBI" id="CHEBI:58349"/>
        <dbReference type="EC" id="1.1.1.169"/>
    </reaction>
</comment>
<evidence type="ECO:0000256" key="6">
    <source>
        <dbReference type="ARBA" id="ARBA00022655"/>
    </source>
</evidence>
<accession>A0A858U740</accession>
<dbReference type="PANTHER" id="PTHR43765">
    <property type="entry name" value="2-DEHYDROPANTOATE 2-REDUCTASE-RELATED"/>
    <property type="match status" value="1"/>
</dbReference>
<evidence type="ECO:0000259" key="13">
    <source>
        <dbReference type="Pfam" id="PF08546"/>
    </source>
</evidence>
<dbReference type="GO" id="GO:0008677">
    <property type="term" value="F:2-dehydropantoate 2-reductase activity"/>
    <property type="evidence" value="ECO:0007669"/>
    <property type="project" value="UniProtKB-EC"/>
</dbReference>
<dbReference type="SUPFAM" id="SSF48179">
    <property type="entry name" value="6-phosphogluconate dehydrogenase C-terminal domain-like"/>
    <property type="match status" value="1"/>
</dbReference>
<dbReference type="NCBIfam" id="NF005088">
    <property type="entry name" value="PRK06522.1-2"/>
    <property type="match status" value="1"/>
</dbReference>
<reference evidence="14 15" key="1">
    <citation type="submission" date="2020-04" db="EMBL/GenBank/DDBJ databases">
        <title>Novel Mycoplasma species detected in Phocoena phocoena (harbor porpoise) from the USA.</title>
        <authorList>
            <person name="Volokhov D.V."/>
        </authorList>
    </citation>
    <scope>NUCLEOTIDE SEQUENCE [LARGE SCALE GENOMIC DNA]</scope>
    <source>
        <strain evidence="14 15">Phocoena C-264-GEN</strain>
    </source>
</reference>
<evidence type="ECO:0000256" key="7">
    <source>
        <dbReference type="ARBA" id="ARBA00022857"/>
    </source>
</evidence>
<dbReference type="InterPro" id="IPR003710">
    <property type="entry name" value="ApbA"/>
</dbReference>
<evidence type="ECO:0000313" key="15">
    <source>
        <dbReference type="Proteomes" id="UP000501060"/>
    </source>
</evidence>
<dbReference type="InterPro" id="IPR008927">
    <property type="entry name" value="6-PGluconate_DH-like_C_sf"/>
</dbReference>
<dbReference type="PANTHER" id="PTHR43765:SF2">
    <property type="entry name" value="2-DEHYDROPANTOATE 2-REDUCTASE"/>
    <property type="match status" value="1"/>
</dbReference>